<comment type="caution">
    <text evidence="1">The sequence shown here is derived from an EMBL/GenBank/DDBJ whole genome shotgun (WGS) entry which is preliminary data.</text>
</comment>
<evidence type="ECO:0000313" key="2">
    <source>
        <dbReference type="Proteomes" id="UP000252355"/>
    </source>
</evidence>
<reference evidence="1 2" key="1">
    <citation type="submission" date="2018-05" db="EMBL/GenBank/DDBJ databases">
        <title>A metagenomic window into the 2 km-deep terrestrial subsurface aquifer revealed taxonomically and functionally diverse microbial community comprising novel uncultured bacterial lineages.</title>
        <authorList>
            <person name="Kadnikov V.V."/>
            <person name="Mardanov A.V."/>
            <person name="Beletsky A.V."/>
            <person name="Banks D."/>
            <person name="Pimenov N.V."/>
            <person name="Frank Y.A."/>
            <person name="Karnachuk O.V."/>
            <person name="Ravin N.V."/>
        </authorList>
    </citation>
    <scope>NUCLEOTIDE SEQUENCE [LARGE SCALE GENOMIC DNA]</scope>
    <source>
        <strain evidence="1">BY5</strain>
    </source>
</reference>
<proteinExistence type="predicted"/>
<dbReference type="Proteomes" id="UP000252355">
    <property type="component" value="Unassembled WGS sequence"/>
</dbReference>
<protein>
    <submittedName>
        <fullName evidence="1">Uncharacterized protein</fullName>
    </submittedName>
</protein>
<dbReference type="EMBL" id="QOQW01000022">
    <property type="protein sequence ID" value="RCK78471.1"/>
    <property type="molecule type" value="Genomic_DNA"/>
</dbReference>
<evidence type="ECO:0000313" key="1">
    <source>
        <dbReference type="EMBL" id="RCK78471.1"/>
    </source>
</evidence>
<name>A0A367ZM80_9BACT</name>
<dbReference type="AlphaFoldDB" id="A0A367ZM80"/>
<sequence length="248" mass="26716">MQLTIRLAEVFLDTPGGVLSIHQISKRLGIPYGTAYNRIHEMGELGCVQIVPQGKAKLCALNPANPMTANLLALGASQTTHRFLTSASPLAPLTAKLRTLIEARLGERLHAALLLNFEAFQGAGQALTVNEHAELASAAATATAAGEPPAPATDEGIEPLALDLFLVMSDESPLDPQLELGIHAIFPPHLHPRVTTMTVSDATLLGMLREKENEAGLAAYHMLRRALLLQGFERFFTLILRAFPPRLL</sequence>
<organism evidence="1 2">
    <name type="scientific">Candidatus Ozemobacter sibiricus</name>
    <dbReference type="NCBI Taxonomy" id="2268124"/>
    <lineage>
        <taxon>Bacteria</taxon>
        <taxon>Candidatus Ozemobacteria</taxon>
        <taxon>Candidatus Ozemobacterales</taxon>
        <taxon>Candidatus Ozemobacteraceae</taxon>
        <taxon>Candidatus Ozemobacter</taxon>
    </lineage>
</organism>
<accession>A0A367ZM80</accession>
<gene>
    <name evidence="1" type="ORF">OZSIB_1391</name>
</gene>